<keyword evidence="3" id="KW-0540">Nuclease</keyword>
<keyword evidence="3" id="KW-0255">Endonuclease</keyword>
<dbReference type="EMBL" id="CP003532">
    <property type="protein sequence ID" value="AFK06863.1"/>
    <property type="molecule type" value="Genomic_DNA"/>
</dbReference>
<evidence type="ECO:0000259" key="2">
    <source>
        <dbReference type="PROSITE" id="PS50164"/>
    </source>
</evidence>
<evidence type="ECO:0000313" key="4">
    <source>
        <dbReference type="Proteomes" id="UP000002881"/>
    </source>
</evidence>
<dbReference type="PANTHER" id="PTHR34477">
    <property type="entry name" value="UPF0213 PROTEIN YHBQ"/>
    <property type="match status" value="1"/>
</dbReference>
<dbReference type="Gene3D" id="3.40.1440.10">
    <property type="entry name" value="GIY-YIG endonuclease"/>
    <property type="match status" value="1"/>
</dbReference>
<keyword evidence="4" id="KW-1185">Reference proteome</keyword>
<dbReference type="STRING" id="660470.Theba_1165"/>
<evidence type="ECO:0000313" key="3">
    <source>
        <dbReference type="EMBL" id="AFK06863.1"/>
    </source>
</evidence>
<dbReference type="RefSeq" id="WP_014730852.1">
    <property type="nucleotide sequence ID" value="NC_017934.1"/>
</dbReference>
<dbReference type="eggNOG" id="COG2827">
    <property type="taxonomic scope" value="Bacteria"/>
</dbReference>
<dbReference type="PROSITE" id="PS50164">
    <property type="entry name" value="GIY_YIG"/>
    <property type="match status" value="1"/>
</dbReference>
<comment type="similarity">
    <text evidence="1">Belongs to the UPF0213 family.</text>
</comment>
<gene>
    <name evidence="3" type="ORF">Theba_1165</name>
</gene>
<dbReference type="InterPro" id="IPR035901">
    <property type="entry name" value="GIY-YIG_endonuc_sf"/>
</dbReference>
<sequence>MNSGFVYIMTNPSRNVFYIGVTNNLFRRVFEHKNKMIEGFTHKYNCVVVVYYEYFETIKEAIRREKQLKSWKREWKLRLIKTRNPDLRDLWEDIRESYR</sequence>
<dbReference type="SUPFAM" id="SSF82771">
    <property type="entry name" value="GIY-YIG endonuclease"/>
    <property type="match status" value="1"/>
</dbReference>
<dbReference type="InterPro" id="IPR000305">
    <property type="entry name" value="GIY-YIG_endonuc"/>
</dbReference>
<name>I2F4L0_9BACT</name>
<dbReference type="Pfam" id="PF01541">
    <property type="entry name" value="GIY-YIG"/>
    <property type="match status" value="1"/>
</dbReference>
<keyword evidence="3" id="KW-0378">Hydrolase</keyword>
<dbReference type="Proteomes" id="UP000002881">
    <property type="component" value="Chromosome"/>
</dbReference>
<organism evidence="3 4">
    <name type="scientific">Mesotoga prima MesG1.Ag.4.2</name>
    <dbReference type="NCBI Taxonomy" id="660470"/>
    <lineage>
        <taxon>Bacteria</taxon>
        <taxon>Thermotogati</taxon>
        <taxon>Thermotogota</taxon>
        <taxon>Thermotogae</taxon>
        <taxon>Kosmotogales</taxon>
        <taxon>Kosmotogaceae</taxon>
        <taxon>Mesotoga</taxon>
    </lineage>
</organism>
<dbReference type="KEGG" id="mpg:Theba_1165"/>
<dbReference type="GeneID" id="87106983"/>
<proteinExistence type="inferred from homology"/>
<dbReference type="GO" id="GO:0004519">
    <property type="term" value="F:endonuclease activity"/>
    <property type="evidence" value="ECO:0007669"/>
    <property type="project" value="UniProtKB-KW"/>
</dbReference>
<dbReference type="HOGENOM" id="CLU_135650_3_1_0"/>
<dbReference type="PANTHER" id="PTHR34477:SF5">
    <property type="entry name" value="BSL5627 PROTEIN"/>
    <property type="match status" value="1"/>
</dbReference>
<dbReference type="InterPro" id="IPR050190">
    <property type="entry name" value="UPF0213_domain"/>
</dbReference>
<feature type="domain" description="GIY-YIG" evidence="2">
    <location>
        <begin position="2"/>
        <end position="78"/>
    </location>
</feature>
<accession>I2F4L0</accession>
<dbReference type="AlphaFoldDB" id="I2F4L0"/>
<dbReference type="SMART" id="SM00465">
    <property type="entry name" value="GIYc"/>
    <property type="match status" value="1"/>
</dbReference>
<dbReference type="CDD" id="cd10448">
    <property type="entry name" value="GIY-YIG_unchar_3"/>
    <property type="match status" value="1"/>
</dbReference>
<protein>
    <submittedName>
        <fullName evidence="3">Putative endonuclease containing a URI domain</fullName>
    </submittedName>
</protein>
<reference evidence="3 4" key="1">
    <citation type="journal article" date="2012" name="Genome Biol. Evol.">
        <title>Genome Sequence of the Mesophilic Thermotogales Bacterium Mesotoga prima MesG1.Ag.4.2 Reveals the Largest Thermotogales Genome To Date.</title>
        <authorList>
            <person name="Zhaxybayeva O."/>
            <person name="Swithers K.S."/>
            <person name="Foght J."/>
            <person name="Green A.G."/>
            <person name="Bruce D."/>
            <person name="Detter C."/>
            <person name="Han S."/>
            <person name="Teshima H."/>
            <person name="Han J."/>
            <person name="Woyke T."/>
            <person name="Pitluck S."/>
            <person name="Nolan M."/>
            <person name="Ivanova N."/>
            <person name="Pati A."/>
            <person name="Land M.L."/>
            <person name="Dlutek M."/>
            <person name="Doolittle W.F."/>
            <person name="Noll K.M."/>
            <person name="Nesbo C.L."/>
        </authorList>
    </citation>
    <scope>NUCLEOTIDE SEQUENCE [LARGE SCALE GENOMIC DNA]</scope>
    <source>
        <strain evidence="4">mesG1.Ag.4.2</strain>
    </source>
</reference>
<evidence type="ECO:0000256" key="1">
    <source>
        <dbReference type="ARBA" id="ARBA00007435"/>
    </source>
</evidence>